<dbReference type="GO" id="GO:0045259">
    <property type="term" value="C:proton-transporting ATP synthase complex"/>
    <property type="evidence" value="ECO:0007669"/>
    <property type="project" value="UniProtKB-KW"/>
</dbReference>
<dbReference type="InterPro" id="IPR026015">
    <property type="entry name" value="ATP_synth_OSCP/delta_N_sf"/>
</dbReference>
<comment type="subunit">
    <text evidence="7">F-type ATPases have 2 components, F(1) - the catalytic core - and F(0) - the membrane proton channel. F(1) has five subunits: alpha(3), beta(3), gamma(1), delta(1), epsilon(1). F(0) has three main subunits: a(1), b(2) and c(10-14). The alpha and beta chains form an alternating ring which encloses part of the gamma chain. F(1) is attached to F(0) by a central stalk formed by the gamma and epsilon chains, while a peripheral stalk is formed by the delta and b chains.</text>
</comment>
<dbReference type="GO" id="GO:0005886">
    <property type="term" value="C:plasma membrane"/>
    <property type="evidence" value="ECO:0007669"/>
    <property type="project" value="UniProtKB-SubCell"/>
</dbReference>
<dbReference type="KEGG" id="sba:Sulba_0568"/>
<organism evidence="8 9">
    <name type="scientific">Sulfurospirillum barnesii (strain ATCC 700032 / DSM 10660 / SES-3)</name>
    <dbReference type="NCBI Taxonomy" id="760154"/>
    <lineage>
        <taxon>Bacteria</taxon>
        <taxon>Pseudomonadati</taxon>
        <taxon>Campylobacterota</taxon>
        <taxon>Epsilonproteobacteria</taxon>
        <taxon>Campylobacterales</taxon>
        <taxon>Sulfurospirillaceae</taxon>
        <taxon>Sulfurospirillum</taxon>
    </lineage>
</organism>
<keyword evidence="5 7" id="KW-0472">Membrane</keyword>
<name>I3XVA3_SULBS</name>
<evidence type="ECO:0000256" key="5">
    <source>
        <dbReference type="ARBA" id="ARBA00023136"/>
    </source>
</evidence>
<gene>
    <name evidence="7" type="primary">atpH</name>
    <name evidence="8" type="ordered locus">Sulba_0568</name>
</gene>
<evidence type="ECO:0000256" key="3">
    <source>
        <dbReference type="ARBA" id="ARBA00022781"/>
    </source>
</evidence>
<proteinExistence type="inferred from homology"/>
<sequence>MSHALAKKYVNALVQGCNDNELEEVYQALMHLSQAYKVEKFNTIILSPNISKLDKETFVLSLLKTTDSKFVNFIKFLNSNDRLKYVPLIVKELAYQRALKSNTFEGTISTNFTMSEAQIKMLEDNFSKKFTAKIQLKNVLNAYPGIKVEIDDLGVEVSFSVERLKAQMSEHILKAI</sequence>
<dbReference type="GO" id="GO:0046933">
    <property type="term" value="F:proton-transporting ATP synthase activity, rotational mechanism"/>
    <property type="evidence" value="ECO:0007669"/>
    <property type="project" value="UniProtKB-UniRule"/>
</dbReference>
<keyword evidence="7" id="KW-1003">Cell membrane</keyword>
<comment type="subcellular location">
    <subcellularLocation>
        <location evidence="7">Cell inner membrane</location>
        <topology evidence="7">Peripheral membrane protein</topology>
    </subcellularLocation>
    <subcellularLocation>
        <location evidence="1">Membrane</location>
    </subcellularLocation>
</comment>
<dbReference type="HOGENOM" id="CLU_085114_3_1_7"/>
<dbReference type="AlphaFoldDB" id="I3XVA3"/>
<comment type="function">
    <text evidence="7">F(1)F(0) ATP synthase produces ATP from ADP in the presence of a proton or sodium gradient. F-type ATPases consist of two structural domains, F(1) containing the extramembraneous catalytic core and F(0) containing the membrane proton channel, linked together by a central stalk and a peripheral stalk. During catalysis, ATP synthesis in the catalytic domain of F(1) is coupled via a rotary mechanism of the central stalk subunits to proton translocation.</text>
</comment>
<dbReference type="eggNOG" id="COG0712">
    <property type="taxonomic scope" value="Bacteria"/>
</dbReference>
<evidence type="ECO:0000256" key="2">
    <source>
        <dbReference type="ARBA" id="ARBA00022448"/>
    </source>
</evidence>
<accession>I3XVA3</accession>
<dbReference type="STRING" id="760154.Sulba_0568"/>
<comment type="similarity">
    <text evidence="7">Belongs to the ATPase delta chain family.</text>
</comment>
<keyword evidence="2 7" id="KW-0813">Transport</keyword>
<evidence type="ECO:0000256" key="1">
    <source>
        <dbReference type="ARBA" id="ARBA00004370"/>
    </source>
</evidence>
<evidence type="ECO:0000313" key="8">
    <source>
        <dbReference type="EMBL" id="AFL67877.1"/>
    </source>
</evidence>
<dbReference type="RefSeq" id="WP_014768757.1">
    <property type="nucleotide sequence ID" value="NC_018002.1"/>
</dbReference>
<evidence type="ECO:0000256" key="6">
    <source>
        <dbReference type="ARBA" id="ARBA00023310"/>
    </source>
</evidence>
<protein>
    <recommendedName>
        <fullName evidence="7">ATP synthase subunit delta</fullName>
    </recommendedName>
    <alternativeName>
        <fullName evidence="7">ATP synthase F(1) sector subunit delta</fullName>
    </alternativeName>
    <alternativeName>
        <fullName evidence="7">F-type ATPase subunit delta</fullName>
        <shortName evidence="7">F-ATPase subunit delta</shortName>
    </alternativeName>
</protein>
<keyword evidence="3 7" id="KW-0375">Hydrogen ion transport</keyword>
<keyword evidence="7" id="KW-0139">CF(1)</keyword>
<dbReference type="PATRIC" id="fig|760154.4.peg.565"/>
<dbReference type="Proteomes" id="UP000006176">
    <property type="component" value="Chromosome"/>
</dbReference>
<reference evidence="8 9" key="1">
    <citation type="submission" date="2012-06" db="EMBL/GenBank/DDBJ databases">
        <title>Complete sequence of Sulfurospirillum barnesii SES-3.</title>
        <authorList>
            <consortium name="US DOE Joint Genome Institute"/>
            <person name="Lucas S."/>
            <person name="Han J."/>
            <person name="Lapidus A."/>
            <person name="Cheng J.-F."/>
            <person name="Goodwin L."/>
            <person name="Pitluck S."/>
            <person name="Peters L."/>
            <person name="Ovchinnikova G."/>
            <person name="Lu M."/>
            <person name="Detter J.C."/>
            <person name="Han C."/>
            <person name="Tapia R."/>
            <person name="Land M."/>
            <person name="Hauser L."/>
            <person name="Kyrpides N."/>
            <person name="Ivanova N."/>
            <person name="Pagani I."/>
            <person name="Stolz J."/>
            <person name="Arkin A."/>
            <person name="Dehal P."/>
            <person name="Oremland R."/>
            <person name="Saltikov C."/>
            <person name="Basu P."/>
            <person name="Hollibaugh J."/>
            <person name="Newman D."/>
            <person name="Stolyar S."/>
            <person name="Hazen T."/>
            <person name="Woyke T."/>
        </authorList>
    </citation>
    <scope>NUCLEOTIDE SEQUENCE [LARGE SCALE GENOMIC DNA]</scope>
    <source>
        <strain evidence="9">ATCC 700032 / DSM 10660 / SES-3</strain>
    </source>
</reference>
<evidence type="ECO:0000256" key="4">
    <source>
        <dbReference type="ARBA" id="ARBA00023065"/>
    </source>
</evidence>
<evidence type="ECO:0000256" key="7">
    <source>
        <dbReference type="HAMAP-Rule" id="MF_01416"/>
    </source>
</evidence>
<dbReference type="Gene3D" id="1.10.520.20">
    <property type="entry name" value="N-terminal domain of the delta subunit of the F1F0-ATP synthase"/>
    <property type="match status" value="1"/>
</dbReference>
<dbReference type="InterPro" id="IPR000711">
    <property type="entry name" value="ATPase_OSCP/dsu"/>
</dbReference>
<keyword evidence="4 7" id="KW-0406">Ion transport</keyword>
<dbReference type="NCBIfam" id="NF006291">
    <property type="entry name" value="PRK08474.1"/>
    <property type="match status" value="1"/>
</dbReference>
<dbReference type="HAMAP" id="MF_01416">
    <property type="entry name" value="ATP_synth_delta_bact"/>
    <property type="match status" value="1"/>
</dbReference>
<dbReference type="EMBL" id="CP003333">
    <property type="protein sequence ID" value="AFL67877.1"/>
    <property type="molecule type" value="Genomic_DNA"/>
</dbReference>
<keyword evidence="6 7" id="KW-0066">ATP synthesis</keyword>
<dbReference type="SUPFAM" id="SSF47928">
    <property type="entry name" value="N-terminal domain of the delta subunit of the F1F0-ATP synthase"/>
    <property type="match status" value="1"/>
</dbReference>
<keyword evidence="9" id="KW-1185">Reference proteome</keyword>
<dbReference type="Pfam" id="PF00213">
    <property type="entry name" value="OSCP"/>
    <property type="match status" value="1"/>
</dbReference>
<comment type="function">
    <text evidence="7">This protein is part of the stalk that links CF(0) to CF(1). It either transmits conformational changes from CF(0) to CF(1) or is implicated in proton conduction.</text>
</comment>
<dbReference type="OrthoDB" id="5339308at2"/>
<evidence type="ECO:0000313" key="9">
    <source>
        <dbReference type="Proteomes" id="UP000006176"/>
    </source>
</evidence>
<keyword evidence="7" id="KW-0997">Cell inner membrane</keyword>